<feature type="binding site" evidence="9 10">
    <location>
        <position position="476"/>
    </location>
    <ligand>
        <name>Zn(2+)</name>
        <dbReference type="ChEBI" id="CHEBI:29105"/>
    </ligand>
</feature>
<dbReference type="EMBL" id="SUTG01000055">
    <property type="protein sequence ID" value="MBE6513185.1"/>
    <property type="molecule type" value="Genomic_DNA"/>
</dbReference>
<dbReference type="GO" id="GO:0016887">
    <property type="term" value="F:ATP hydrolysis activity"/>
    <property type="evidence" value="ECO:0007669"/>
    <property type="project" value="UniProtKB-UniRule"/>
</dbReference>
<keyword evidence="8 9" id="KW-0234">DNA repair</keyword>
<dbReference type="PROSITE" id="PS51131">
    <property type="entry name" value="ZN_HOOK"/>
    <property type="match status" value="1"/>
</dbReference>
<comment type="cofactor">
    <cofactor evidence="9">
        <name>Zn(2+)</name>
        <dbReference type="ChEBI" id="CHEBI:29105"/>
    </cofactor>
    <text evidence="9">Binds 1 zinc ion per homodimer.</text>
</comment>
<dbReference type="GO" id="GO:0006302">
    <property type="term" value="P:double-strand break repair"/>
    <property type="evidence" value="ECO:0007669"/>
    <property type="project" value="UniProtKB-UniRule"/>
</dbReference>
<dbReference type="InterPro" id="IPR022982">
    <property type="entry name" value="Rad50_ATPase_archaeal"/>
</dbReference>
<reference evidence="12" key="1">
    <citation type="submission" date="2019-04" db="EMBL/GenBank/DDBJ databases">
        <title>Evolution of Biomass-Degrading Anaerobic Consortia Revealed by Metagenomics.</title>
        <authorList>
            <person name="Peng X."/>
        </authorList>
    </citation>
    <scope>NUCLEOTIDE SEQUENCE</scope>
    <source>
        <strain evidence="12">SIG14</strain>
    </source>
</reference>
<dbReference type="PANTHER" id="PTHR32114:SF2">
    <property type="entry name" value="ABC TRANSPORTER ABCH.3"/>
    <property type="match status" value="1"/>
</dbReference>
<sequence>MMIFTRLELKNFKSHADTVLDFNPGISLIVGENGAGKSSIFEAISFALFKSYTTKSINDLVRSNKNTGDKIQMVVKLSFVSNGTEYMVERTITLTKSGSKPTSNLYKIVDGEEEILVSGNKEVDKEIEVILSMDSSTFLNAIHIRQGEIAELIDKTPAKRKKLIGKLLRLEELEKAYDNLPKISEDYKTRKAVLEDRIQPESELNFELKKAKEEHFSLKEKNNALKKDFEALEKDIELKNKEKEELDKQKKEYEAQNMKLVHENENLNGLNKLKEELSNKYNEILRNENQMNLLKPYSEKLPIYKEFKESLSGLNNFKQDEKSNKEIITKIEGYKSVIESEKDNHERFVSLEGETKALNNKKVELSAELKRLDELDKEKNTLIKDIDQYNNDLDSFYNDAKSALYEFEEEINPINTNDDLNSLESLVENLRTKLKNEINEIDEESKKLNKESISLNQEIKSLEEPLSDIKQVENKCPVCQSDISEDKKNELIHMYEETINTNTKRIGENNEIITKLNKKKSLKDANLLKLDSIKTKIYQNKHIVGDLDKFTKSLETVNSKINELQGKKNELEELDKIIESKNKEFKELESHDKKYLEANTLLKSSPDESKIKDELYTIAGKINLEEEKLKAYITADSNLSLDMSFETLDELIKDLSEKNTRYHVLLGSVKAKDEYEEKLKINADEITQKENDIKEIKKAIESSPYNEENYRNMIFLIDRLNEKFNGYSKEIAVNDNNLKIYETTVETIEKTIEVNRKNKEEYVAVKEYNGLLEDLRTFYSKDGIQKDLRSQSRPLIQKYTREFFEKFNFNYSDLILDDEYNISIYGPEGEANIEMVSGGEKIAIALALRLGITQAMSKGNIETILLDEPTIHLDSFRKQHLIAVLRSMTVIPQMLIVTHDDELENAADTLVRVVKEDGISTVKINS</sequence>
<dbReference type="SUPFAM" id="SSF75712">
    <property type="entry name" value="Rad50 coiled-coil Zn hook"/>
    <property type="match status" value="1"/>
</dbReference>
<proteinExistence type="inferred from homology"/>
<feature type="coiled-coil region" evidence="9">
    <location>
        <begin position="208"/>
        <end position="290"/>
    </location>
</feature>
<comment type="subunit">
    <text evidence="9">Homodimer. Forms a heterotetramer composed of two Mre11 subunits and two Rad50 subunits.</text>
</comment>
<dbReference type="Gene3D" id="1.10.287.510">
    <property type="entry name" value="Helix hairpin bin"/>
    <property type="match status" value="1"/>
</dbReference>
<evidence type="ECO:0000313" key="13">
    <source>
        <dbReference type="Proteomes" id="UP000732619"/>
    </source>
</evidence>
<dbReference type="GO" id="GO:0005524">
    <property type="term" value="F:ATP binding"/>
    <property type="evidence" value="ECO:0007669"/>
    <property type="project" value="UniProtKB-UniRule"/>
</dbReference>
<comment type="function">
    <text evidence="9">Part of the Rad50/Mre11 complex, which is involved in the early steps of DNA double-strand break (DSB) repair. The complex may facilitate opening of the processed DNA ends to aid in the recruitment of HerA and NurA. Rad50 controls the balance between DNA end bridging and DNA resection via ATP-dependent structural rearrangements of the Rad50/Mre11 complex.</text>
</comment>
<accession>A0A8T3VYU6</accession>
<evidence type="ECO:0000259" key="11">
    <source>
        <dbReference type="PROSITE" id="PS51131"/>
    </source>
</evidence>
<keyword evidence="5 9" id="KW-0862">Zinc</keyword>
<comment type="caution">
    <text evidence="12">The sequence shown here is derived from an EMBL/GenBank/DDBJ whole genome shotgun (WGS) entry which is preliminary data.</text>
</comment>
<feature type="binding site" evidence="9">
    <location>
        <position position="146"/>
    </location>
    <ligand>
        <name>ATP</name>
        <dbReference type="ChEBI" id="CHEBI:30616"/>
    </ligand>
</feature>
<feature type="coiled-coil region" evidence="9">
    <location>
        <begin position="547"/>
        <end position="591"/>
    </location>
</feature>
<name>A0A8T3VYU6_METOL</name>
<dbReference type="Pfam" id="PF04423">
    <property type="entry name" value="Rad50_zn_hook"/>
    <property type="match status" value="1"/>
</dbReference>
<dbReference type="Gene3D" id="3.40.50.300">
    <property type="entry name" value="P-loop containing nucleotide triphosphate hydrolases"/>
    <property type="match status" value="2"/>
</dbReference>
<feature type="binding site" evidence="9 10">
    <location>
        <position position="479"/>
    </location>
    <ligand>
        <name>Zn(2+)</name>
        <dbReference type="ChEBI" id="CHEBI:29105"/>
    </ligand>
</feature>
<dbReference type="PANTHER" id="PTHR32114">
    <property type="entry name" value="ABC TRANSPORTER ABCH.3"/>
    <property type="match status" value="1"/>
</dbReference>
<feature type="binding site" evidence="9">
    <location>
        <begin position="33"/>
        <end position="39"/>
    </location>
    <ligand>
        <name>ATP</name>
        <dbReference type="ChEBI" id="CHEBI:30616"/>
    </ligand>
</feature>
<dbReference type="InterPro" id="IPR038729">
    <property type="entry name" value="Rad50/SbcC_AAA"/>
</dbReference>
<dbReference type="Proteomes" id="UP000732619">
    <property type="component" value="Unassembled WGS sequence"/>
</dbReference>
<keyword evidence="4 9" id="KW-0378">Hydrolase</keyword>
<comment type="similarity">
    <text evidence="9">Belongs to the SMC family. RAD50 subfamily.</text>
</comment>
<dbReference type="GO" id="GO:0008270">
    <property type="term" value="F:zinc ion binding"/>
    <property type="evidence" value="ECO:0007669"/>
    <property type="project" value="UniProtKB-UniRule"/>
</dbReference>
<organism evidence="12 13">
    <name type="scientific">Methanobrevibacter olleyae</name>
    <dbReference type="NCBI Taxonomy" id="294671"/>
    <lineage>
        <taxon>Archaea</taxon>
        <taxon>Methanobacteriati</taxon>
        <taxon>Methanobacteriota</taxon>
        <taxon>Methanomada group</taxon>
        <taxon>Methanobacteria</taxon>
        <taxon>Methanobacteriales</taxon>
        <taxon>Methanobacteriaceae</taxon>
        <taxon>Methanobrevibacter</taxon>
    </lineage>
</organism>
<protein>
    <recommendedName>
        <fullName evidence="9">DNA double-strand break repair Rad50 ATPase</fullName>
    </recommendedName>
</protein>
<keyword evidence="6 9" id="KW-0067">ATP-binding</keyword>
<dbReference type="AlphaFoldDB" id="A0A8T3VYU6"/>
<feature type="binding site" evidence="9">
    <location>
        <begin position="835"/>
        <end position="840"/>
    </location>
    <ligand>
        <name>ATP</name>
        <dbReference type="ChEBI" id="CHEBI:30616"/>
    </ligand>
</feature>
<dbReference type="HAMAP" id="MF_00449">
    <property type="entry name" value="RAD50"/>
    <property type="match status" value="1"/>
</dbReference>
<keyword evidence="7 9" id="KW-0175">Coiled coil</keyword>
<evidence type="ECO:0000256" key="10">
    <source>
        <dbReference type="PROSITE-ProRule" id="PRU00471"/>
    </source>
</evidence>
<evidence type="ECO:0000256" key="8">
    <source>
        <dbReference type="ARBA" id="ARBA00023204"/>
    </source>
</evidence>
<dbReference type="InterPro" id="IPR013134">
    <property type="entry name" value="Zn_hook_RAD50"/>
</dbReference>
<evidence type="ECO:0000313" key="12">
    <source>
        <dbReference type="EMBL" id="MBE6513185.1"/>
    </source>
</evidence>
<keyword evidence="1 9" id="KW-0479">Metal-binding</keyword>
<evidence type="ECO:0000256" key="3">
    <source>
        <dbReference type="ARBA" id="ARBA00022763"/>
    </source>
</evidence>
<evidence type="ECO:0000256" key="2">
    <source>
        <dbReference type="ARBA" id="ARBA00022741"/>
    </source>
</evidence>
<evidence type="ECO:0000256" key="9">
    <source>
        <dbReference type="HAMAP-Rule" id="MF_00449"/>
    </source>
</evidence>
<feature type="coiled-coil region" evidence="9">
    <location>
        <begin position="355"/>
        <end position="392"/>
    </location>
</feature>
<dbReference type="InterPro" id="IPR027417">
    <property type="entry name" value="P-loop_NTPase"/>
</dbReference>
<evidence type="ECO:0000256" key="4">
    <source>
        <dbReference type="ARBA" id="ARBA00022801"/>
    </source>
</evidence>
<evidence type="ECO:0000256" key="7">
    <source>
        <dbReference type="ARBA" id="ARBA00023054"/>
    </source>
</evidence>
<gene>
    <name evidence="9" type="primary">rad50</name>
    <name evidence="12" type="ORF">E7Z75_08615</name>
</gene>
<comment type="domain">
    <text evidence="9">The two conserved Cys that bind zinc constitute the zinc-hook, which separates the large intramolecular coiled coil regions. The 2 Cys residues coordinate one molecule of zinc with the help of the 2 Cys residues of the zinc-hook of another Rad50 molecule, thereby forming a V-shaped homodimer.</text>
</comment>
<evidence type="ECO:0000256" key="6">
    <source>
        <dbReference type="ARBA" id="ARBA00022840"/>
    </source>
</evidence>
<keyword evidence="3 9" id="KW-0227">DNA damage</keyword>
<feature type="coiled-coil region" evidence="9">
    <location>
        <begin position="420"/>
        <end position="458"/>
    </location>
</feature>
<dbReference type="SUPFAM" id="SSF52540">
    <property type="entry name" value="P-loop containing nucleoside triphosphate hydrolases"/>
    <property type="match status" value="1"/>
</dbReference>
<feature type="binding site" evidence="9">
    <location>
        <position position="13"/>
    </location>
    <ligand>
        <name>ATP</name>
        <dbReference type="ChEBI" id="CHEBI:30616"/>
    </ligand>
</feature>
<dbReference type="Pfam" id="PF13476">
    <property type="entry name" value="AAA_23"/>
    <property type="match status" value="1"/>
</dbReference>
<feature type="domain" description="Zinc-hook" evidence="11">
    <location>
        <begin position="431"/>
        <end position="528"/>
    </location>
</feature>
<evidence type="ECO:0000256" key="5">
    <source>
        <dbReference type="ARBA" id="ARBA00022833"/>
    </source>
</evidence>
<evidence type="ECO:0000256" key="1">
    <source>
        <dbReference type="ARBA" id="ARBA00022723"/>
    </source>
</evidence>
<keyword evidence="2 9" id="KW-0547">Nucleotide-binding</keyword>